<protein>
    <submittedName>
        <fullName evidence="2">Uncharacterized protein</fullName>
    </submittedName>
</protein>
<dbReference type="AlphaFoldDB" id="A0AAQ3HG33"/>
<gene>
    <name evidence="1" type="ORF">CNO13_06915</name>
    <name evidence="2" type="ORF">EZU67_007940</name>
</gene>
<dbReference type="Proteomes" id="UP000291995">
    <property type="component" value="Plasmid pYekat-76-lp18-2"/>
</dbReference>
<geneLocation type="plasmid" evidence="1 3">
    <name>pYekat-1-lp18-2</name>
</geneLocation>
<sequence>MAPCVIAHLKLYQYLKEIFNVDFENENTKLGIFVANTLDITMFS</sequence>
<dbReference type="EMBL" id="CP117148">
    <property type="protein sequence ID" value="WEG86432.1"/>
    <property type="molecule type" value="Genomic_DNA"/>
</dbReference>
<accession>A0AAQ3HG33</accession>
<organism evidence="2 4">
    <name type="scientific">Borrelia miyamotoi</name>
    <dbReference type="NCBI Taxonomy" id="47466"/>
    <lineage>
        <taxon>Bacteria</taxon>
        <taxon>Pseudomonadati</taxon>
        <taxon>Spirochaetota</taxon>
        <taxon>Spirochaetia</taxon>
        <taxon>Spirochaetales</taxon>
        <taxon>Borreliaceae</taxon>
        <taxon>Borrelia</taxon>
    </lineage>
</organism>
<keyword evidence="3" id="KW-1185">Reference proteome</keyword>
<evidence type="ECO:0000313" key="4">
    <source>
        <dbReference type="Proteomes" id="UP000291995"/>
    </source>
</evidence>
<dbReference type="RefSeq" id="WP_255315153.1">
    <property type="nucleotide sequence ID" value="NZ_CP024219.2"/>
</dbReference>
<reference evidence="2" key="2">
    <citation type="submission" date="2022-12" db="EMBL/GenBank/DDBJ databases">
        <title>B. miyamotoi WGS.</title>
        <authorList>
            <person name="Kuleshov K.V."/>
            <person name="Hoornstra D."/>
            <person name="Hovius J.W."/>
            <person name="Platonov A.E."/>
            <person name="Telford S.R. III."/>
        </authorList>
    </citation>
    <scope>NUCLEOTIDE SEQUENCE</scope>
    <source>
        <strain evidence="2">Yekat-76</strain>
        <plasmid evidence="2">pYekat-76-lp18-2</plasmid>
    </source>
</reference>
<dbReference type="EMBL" id="CP024341">
    <property type="protein sequence ID" value="WDE71720.1"/>
    <property type="molecule type" value="Genomic_DNA"/>
</dbReference>
<evidence type="ECO:0000313" key="2">
    <source>
        <dbReference type="EMBL" id="WEG86432.1"/>
    </source>
</evidence>
<reference evidence="1" key="3">
    <citation type="submission" date="2022-12" db="EMBL/GenBank/DDBJ databases">
        <title>Whole genome sequencing of Borrelia miyamotoi strains isolated at the Russian territory.</title>
        <authorList>
            <person name="Kuleshov K.V."/>
            <person name="Platonov A.E."/>
            <person name="Goptar I.A."/>
            <person name="Shipulin G.A."/>
            <person name="Markelov M.L."/>
            <person name="Koetsveld J."/>
            <person name="Kolyasnikova N.M."/>
            <person name="Sarksyan D.S."/>
            <person name="Toporkova M.G."/>
            <person name="Hovius J.W."/>
        </authorList>
    </citation>
    <scope>NUCLEOTIDE SEQUENCE</scope>
    <source>
        <strain evidence="1">Yekat-1</strain>
        <plasmid evidence="1">pYekat-1-lp18-2</plasmid>
    </source>
</reference>
<proteinExistence type="predicted"/>
<evidence type="ECO:0000313" key="1">
    <source>
        <dbReference type="EMBL" id="WDE71720.1"/>
    </source>
</evidence>
<reference evidence="3" key="1">
    <citation type="submission" date="2017-10" db="EMBL/GenBank/DDBJ databases">
        <title>Whole genome sequencing of Borrelia miyamotoi strains isolated at the Russian territory.</title>
        <authorList>
            <person name="Kuleshov K.V."/>
            <person name="Platonov A.E."/>
            <person name="Goptar I.A."/>
            <person name="Shipulin G.A."/>
            <person name="Markelov M.L."/>
            <person name="Koetsveld J."/>
            <person name="Kolyasnikova N.M."/>
            <person name="Sarksyan D.S."/>
            <person name="Toporkova M.G."/>
            <person name="Hovius J.W."/>
        </authorList>
    </citation>
    <scope>NUCLEOTIDE SEQUENCE [LARGE SCALE GENOMIC DNA]</scope>
    <source>
        <strain evidence="3">Yekat-1</strain>
        <plasmid evidence="3">pYekat-1-lp18-2</plasmid>
    </source>
</reference>
<name>A0AAQ3HG33_9SPIR</name>
<geneLocation type="plasmid" evidence="2 4">
    <name>pYekat-76-lp18-2</name>
</geneLocation>
<evidence type="ECO:0000313" key="3">
    <source>
        <dbReference type="Proteomes" id="UP000230633"/>
    </source>
</evidence>
<keyword evidence="2" id="KW-0614">Plasmid</keyword>
<dbReference type="Proteomes" id="UP000230633">
    <property type="component" value="Plasmid pYekat-1-lp18-2"/>
</dbReference>